<dbReference type="Proteomes" id="UP000182498">
    <property type="component" value="Unassembled WGS sequence"/>
</dbReference>
<feature type="binding site" evidence="8">
    <location>
        <position position="175"/>
    </location>
    <ligand>
        <name>heme b</name>
        <dbReference type="ChEBI" id="CHEBI:60344"/>
    </ligand>
</feature>
<evidence type="ECO:0000256" key="1">
    <source>
        <dbReference type="ARBA" id="ARBA00006134"/>
    </source>
</evidence>
<dbReference type="GO" id="GO:0042167">
    <property type="term" value="P:heme catabolic process"/>
    <property type="evidence" value="ECO:0007669"/>
    <property type="project" value="TreeGrafter"/>
</dbReference>
<dbReference type="PANTHER" id="PTHR10720">
    <property type="entry name" value="HEME OXYGENASE"/>
    <property type="match status" value="1"/>
</dbReference>
<protein>
    <recommendedName>
        <fullName evidence="2">heme oxygenase (biliverdin-producing)</fullName>
        <ecNumber evidence="2">1.14.14.18</ecNumber>
    </recommendedName>
</protein>
<evidence type="ECO:0000313" key="10">
    <source>
        <dbReference type="EMBL" id="CUU65217.1"/>
    </source>
</evidence>
<evidence type="ECO:0000256" key="6">
    <source>
        <dbReference type="ARBA" id="ARBA00023004"/>
    </source>
</evidence>
<dbReference type="GO" id="GO:0004392">
    <property type="term" value="F:heme oxygenase (decyclizing) activity"/>
    <property type="evidence" value="ECO:0007669"/>
    <property type="project" value="UniProtKB-EC"/>
</dbReference>
<dbReference type="Gene3D" id="1.20.910.10">
    <property type="entry name" value="Heme oxygenase-like"/>
    <property type="match status" value="1"/>
</dbReference>
<dbReference type="RefSeq" id="WP_073883524.1">
    <property type="nucleotide sequence ID" value="NZ_FAUH01000003.1"/>
</dbReference>
<evidence type="ECO:0000256" key="8">
    <source>
        <dbReference type="PIRSR" id="PIRSR000343-1"/>
    </source>
</evidence>
<feature type="binding site" description="axial binding residue" evidence="9">
    <location>
        <position position="22"/>
    </location>
    <ligand>
        <name>heme b</name>
        <dbReference type="ChEBI" id="CHEBI:60344"/>
    </ligand>
    <ligandPart>
        <name>Fe</name>
        <dbReference type="ChEBI" id="CHEBI:18248"/>
    </ligandPart>
</feature>
<feature type="binding site" evidence="8">
    <location>
        <position position="15"/>
    </location>
    <ligand>
        <name>heme b</name>
        <dbReference type="ChEBI" id="CHEBI:60344"/>
    </ligand>
</feature>
<keyword evidence="3 8" id="KW-0349">Heme</keyword>
<dbReference type="GO" id="GO:0006788">
    <property type="term" value="P:heme oxidation"/>
    <property type="evidence" value="ECO:0007669"/>
    <property type="project" value="InterPro"/>
</dbReference>
<evidence type="ECO:0000256" key="5">
    <source>
        <dbReference type="ARBA" id="ARBA00023002"/>
    </source>
</evidence>
<dbReference type="AlphaFoldDB" id="A0A120N4W5"/>
<proteinExistence type="inferred from homology"/>
<feature type="binding site" evidence="8">
    <location>
        <position position="128"/>
    </location>
    <ligand>
        <name>heme b</name>
        <dbReference type="ChEBI" id="CHEBI:60344"/>
    </ligand>
</feature>
<dbReference type="PROSITE" id="PS00593">
    <property type="entry name" value="HEME_OXYGENASE"/>
    <property type="match status" value="1"/>
</dbReference>
<comment type="catalytic activity">
    <reaction evidence="7">
        <text>heme b + 3 reduced [NADPH--hemoprotein reductase] + 3 O2 = biliverdin IXalpha + CO + Fe(2+) + 3 oxidized [NADPH--hemoprotein reductase] + 3 H2O + H(+)</text>
        <dbReference type="Rhea" id="RHEA:21764"/>
        <dbReference type="Rhea" id="RHEA-COMP:11964"/>
        <dbReference type="Rhea" id="RHEA-COMP:11965"/>
        <dbReference type="ChEBI" id="CHEBI:15377"/>
        <dbReference type="ChEBI" id="CHEBI:15378"/>
        <dbReference type="ChEBI" id="CHEBI:15379"/>
        <dbReference type="ChEBI" id="CHEBI:17245"/>
        <dbReference type="ChEBI" id="CHEBI:29033"/>
        <dbReference type="ChEBI" id="CHEBI:57618"/>
        <dbReference type="ChEBI" id="CHEBI:57991"/>
        <dbReference type="ChEBI" id="CHEBI:58210"/>
        <dbReference type="ChEBI" id="CHEBI:60344"/>
        <dbReference type="EC" id="1.14.14.18"/>
    </reaction>
</comment>
<dbReference type="PIRSF" id="PIRSF000343">
    <property type="entry name" value="Haem_Oase"/>
    <property type="match status" value="1"/>
</dbReference>
<evidence type="ECO:0000313" key="11">
    <source>
        <dbReference type="Proteomes" id="UP000182498"/>
    </source>
</evidence>
<keyword evidence="5 10" id="KW-0560">Oxidoreductase</keyword>
<dbReference type="EC" id="1.14.14.18" evidence="2"/>
<sequence>MTTALPALSLSERLRGETRQAHGKAEHSSFMGELLSGELDAAAFTALQEQALLFYTALEDAVEACAGDSRLADIADRQLDRRSALVADLTVLGGTVNAEPLPETAAYVAELQRIGRDGDVPALIAHHYTRYLGDLAGGQVIGRLMGRHYGVASEGLTFYDFPHIPKPKVYRDGYRAALDALQLTEEEQQHLLDASSDAFAFNSGVFEGLERARGDSPPKIG</sequence>
<dbReference type="InterPro" id="IPR016084">
    <property type="entry name" value="Haem_Oase-like_multi-hlx"/>
</dbReference>
<dbReference type="CDD" id="cd19165">
    <property type="entry name" value="HemeO"/>
    <property type="match status" value="1"/>
</dbReference>
<dbReference type="InterPro" id="IPR018207">
    <property type="entry name" value="Haem_oxygenase_CS"/>
</dbReference>
<keyword evidence="6 9" id="KW-0408">Iron</keyword>
<keyword evidence="11" id="KW-1185">Reference proteome</keyword>
<dbReference type="GO" id="GO:0006979">
    <property type="term" value="P:response to oxidative stress"/>
    <property type="evidence" value="ECO:0007669"/>
    <property type="project" value="TreeGrafter"/>
</dbReference>
<comment type="similarity">
    <text evidence="1">Belongs to the heme oxygenase family.</text>
</comment>
<dbReference type="PANTHER" id="PTHR10720:SF0">
    <property type="entry name" value="HEME OXYGENASE"/>
    <property type="match status" value="1"/>
</dbReference>
<dbReference type="EMBL" id="FAUH01000003">
    <property type="protein sequence ID" value="CUU65217.1"/>
    <property type="molecule type" value="Genomic_DNA"/>
</dbReference>
<evidence type="ECO:0000256" key="9">
    <source>
        <dbReference type="PIRSR" id="PIRSR000343-2"/>
    </source>
</evidence>
<dbReference type="Pfam" id="PF01126">
    <property type="entry name" value="Heme_oxygenase"/>
    <property type="match status" value="1"/>
</dbReference>
<dbReference type="GO" id="GO:0046872">
    <property type="term" value="F:metal ion binding"/>
    <property type="evidence" value="ECO:0007669"/>
    <property type="project" value="UniProtKB-KW"/>
</dbReference>
<evidence type="ECO:0000256" key="4">
    <source>
        <dbReference type="ARBA" id="ARBA00022723"/>
    </source>
</evidence>
<gene>
    <name evidence="10" type="ORF">CVAR292_00535</name>
</gene>
<accession>A0A120N4W5</accession>
<reference evidence="11" key="1">
    <citation type="submission" date="2015-11" db="EMBL/GenBank/DDBJ databases">
        <authorList>
            <person name="Dugat-Bony E."/>
        </authorList>
    </citation>
    <scope>NUCLEOTIDE SEQUENCE [LARGE SCALE GENOMIC DNA]</scope>
    <source>
        <strain evidence="11">Mu292</strain>
    </source>
</reference>
<name>A0A120N4W5_9CORY</name>
<evidence type="ECO:0000256" key="2">
    <source>
        <dbReference type="ARBA" id="ARBA00012360"/>
    </source>
</evidence>
<organism evidence="10 11">
    <name type="scientific">Corynebacterium variabile</name>
    <dbReference type="NCBI Taxonomy" id="1727"/>
    <lineage>
        <taxon>Bacteria</taxon>
        <taxon>Bacillati</taxon>
        <taxon>Actinomycetota</taxon>
        <taxon>Actinomycetes</taxon>
        <taxon>Mycobacteriales</taxon>
        <taxon>Corynebacteriaceae</taxon>
        <taxon>Corynebacterium</taxon>
    </lineage>
</organism>
<dbReference type="OrthoDB" id="5493802at2"/>
<dbReference type="GO" id="GO:0020037">
    <property type="term" value="F:heme binding"/>
    <property type="evidence" value="ECO:0007669"/>
    <property type="project" value="TreeGrafter"/>
</dbReference>
<dbReference type="InterPro" id="IPR002051">
    <property type="entry name" value="Haem_Oase"/>
</dbReference>
<dbReference type="PRINTS" id="PR00088">
    <property type="entry name" value="HAEMOXYGNASE"/>
</dbReference>
<dbReference type="InterPro" id="IPR016053">
    <property type="entry name" value="Haem_Oase-like"/>
</dbReference>
<keyword evidence="4 9" id="KW-0479">Metal-binding</keyword>
<dbReference type="SUPFAM" id="SSF48613">
    <property type="entry name" value="Heme oxygenase-like"/>
    <property type="match status" value="1"/>
</dbReference>
<evidence type="ECO:0000256" key="3">
    <source>
        <dbReference type="ARBA" id="ARBA00022617"/>
    </source>
</evidence>
<evidence type="ECO:0000256" key="7">
    <source>
        <dbReference type="ARBA" id="ARBA00048328"/>
    </source>
</evidence>